<dbReference type="SUPFAM" id="SSF54928">
    <property type="entry name" value="RNA-binding domain, RBD"/>
    <property type="match status" value="1"/>
</dbReference>
<evidence type="ECO:0000259" key="4">
    <source>
        <dbReference type="PROSITE" id="PS50102"/>
    </source>
</evidence>
<comment type="caution">
    <text evidence="5">The sequence shown here is derived from an EMBL/GenBank/DDBJ whole genome shotgun (WGS) entry which is preliminary data.</text>
</comment>
<evidence type="ECO:0000256" key="1">
    <source>
        <dbReference type="ARBA" id="ARBA00022737"/>
    </source>
</evidence>
<evidence type="ECO:0000313" key="6">
    <source>
        <dbReference type="Proteomes" id="UP000821853"/>
    </source>
</evidence>
<keyword evidence="2 3" id="KW-0694">RNA-binding</keyword>
<dbReference type="InterPro" id="IPR012677">
    <property type="entry name" value="Nucleotide-bd_a/b_plait_sf"/>
</dbReference>
<evidence type="ECO:0000256" key="2">
    <source>
        <dbReference type="ARBA" id="ARBA00022884"/>
    </source>
</evidence>
<keyword evidence="6" id="KW-1185">Reference proteome</keyword>
<reference evidence="5 6" key="1">
    <citation type="journal article" date="2020" name="Cell">
        <title>Large-Scale Comparative Analyses of Tick Genomes Elucidate Their Genetic Diversity and Vector Capacities.</title>
        <authorList>
            <consortium name="Tick Genome and Microbiome Consortium (TIGMIC)"/>
            <person name="Jia N."/>
            <person name="Wang J."/>
            <person name="Shi W."/>
            <person name="Du L."/>
            <person name="Sun Y."/>
            <person name="Zhan W."/>
            <person name="Jiang J.F."/>
            <person name="Wang Q."/>
            <person name="Zhang B."/>
            <person name="Ji P."/>
            <person name="Bell-Sakyi L."/>
            <person name="Cui X.M."/>
            <person name="Yuan T.T."/>
            <person name="Jiang B.G."/>
            <person name="Yang W.F."/>
            <person name="Lam T.T."/>
            <person name="Chang Q.C."/>
            <person name="Ding S.J."/>
            <person name="Wang X.J."/>
            <person name="Zhu J.G."/>
            <person name="Ruan X.D."/>
            <person name="Zhao L."/>
            <person name="Wei J.T."/>
            <person name="Ye R.Z."/>
            <person name="Que T.C."/>
            <person name="Du C.H."/>
            <person name="Zhou Y.H."/>
            <person name="Cheng J.X."/>
            <person name="Dai P.F."/>
            <person name="Guo W.B."/>
            <person name="Han X.H."/>
            <person name="Huang E.J."/>
            <person name="Li L.F."/>
            <person name="Wei W."/>
            <person name="Gao Y.C."/>
            <person name="Liu J.Z."/>
            <person name="Shao H.Z."/>
            <person name="Wang X."/>
            <person name="Wang C.C."/>
            <person name="Yang T.C."/>
            <person name="Huo Q.B."/>
            <person name="Li W."/>
            <person name="Chen H.Y."/>
            <person name="Chen S.E."/>
            <person name="Zhou L.G."/>
            <person name="Ni X.B."/>
            <person name="Tian J.H."/>
            <person name="Sheng Y."/>
            <person name="Liu T."/>
            <person name="Pan Y.S."/>
            <person name="Xia L.Y."/>
            <person name="Li J."/>
            <person name="Zhao F."/>
            <person name="Cao W.C."/>
        </authorList>
    </citation>
    <scope>NUCLEOTIDE SEQUENCE [LARGE SCALE GENOMIC DNA]</scope>
    <source>
        <strain evidence="5">HaeL-2018</strain>
    </source>
</reference>
<dbReference type="VEuPathDB" id="VectorBase:HLOH_064903"/>
<dbReference type="Gene3D" id="3.30.70.330">
    <property type="match status" value="1"/>
</dbReference>
<evidence type="ECO:0000313" key="5">
    <source>
        <dbReference type="EMBL" id="KAH9379888.1"/>
    </source>
</evidence>
<accession>A0A9J6GZ01</accession>
<dbReference type="AlphaFoldDB" id="A0A9J6GZ01"/>
<dbReference type="InterPro" id="IPR035979">
    <property type="entry name" value="RBD_domain_sf"/>
</dbReference>
<dbReference type="InterPro" id="IPR000504">
    <property type="entry name" value="RRM_dom"/>
</dbReference>
<proteinExistence type="predicted"/>
<dbReference type="GO" id="GO:0003723">
    <property type="term" value="F:RNA binding"/>
    <property type="evidence" value="ECO:0007669"/>
    <property type="project" value="UniProtKB-UniRule"/>
</dbReference>
<protein>
    <recommendedName>
        <fullName evidence="4">RRM domain-containing protein</fullName>
    </recommendedName>
</protein>
<organism evidence="5 6">
    <name type="scientific">Haemaphysalis longicornis</name>
    <name type="common">Bush tick</name>
    <dbReference type="NCBI Taxonomy" id="44386"/>
    <lineage>
        <taxon>Eukaryota</taxon>
        <taxon>Metazoa</taxon>
        <taxon>Ecdysozoa</taxon>
        <taxon>Arthropoda</taxon>
        <taxon>Chelicerata</taxon>
        <taxon>Arachnida</taxon>
        <taxon>Acari</taxon>
        <taxon>Parasitiformes</taxon>
        <taxon>Ixodida</taxon>
        <taxon>Ixodoidea</taxon>
        <taxon>Ixodidae</taxon>
        <taxon>Haemaphysalinae</taxon>
        <taxon>Haemaphysalis</taxon>
    </lineage>
</organism>
<dbReference type="Pfam" id="PF00076">
    <property type="entry name" value="RRM_1"/>
    <property type="match status" value="1"/>
</dbReference>
<dbReference type="OrthoDB" id="2588702at2759"/>
<name>A0A9J6GZ01_HAELO</name>
<feature type="domain" description="RRM" evidence="4">
    <location>
        <begin position="69"/>
        <end position="155"/>
    </location>
</feature>
<evidence type="ECO:0000256" key="3">
    <source>
        <dbReference type="PROSITE-ProRule" id="PRU00176"/>
    </source>
</evidence>
<keyword evidence="1" id="KW-0677">Repeat</keyword>
<dbReference type="InterPro" id="IPR050666">
    <property type="entry name" value="ESRP"/>
</dbReference>
<dbReference type="PANTHER" id="PTHR13976">
    <property type="entry name" value="HETEROGENEOUS NUCLEAR RIBONUCLEOPROTEIN-RELATED"/>
    <property type="match status" value="1"/>
</dbReference>
<dbReference type="PROSITE" id="PS50102">
    <property type="entry name" value="RRM"/>
    <property type="match status" value="1"/>
</dbReference>
<dbReference type="Proteomes" id="UP000821853">
    <property type="component" value="Chromosome 8"/>
</dbReference>
<dbReference type="EMBL" id="JABSTR010000010">
    <property type="protein sequence ID" value="KAH9379888.1"/>
    <property type="molecule type" value="Genomic_DNA"/>
</dbReference>
<sequence length="155" mass="17017">MNTLALGPLPVACFDLPSSTSSVCKRGTRPMRPTGAVTTLSPACIPPDVHWPFHCQFSTPDSSNVAGATRVFLRGLPYQGKTDDILAIFRGFPYLTTDCVYMRRKPNGRPNGNLMVAFPSRAGAERAVKRRQLCKMGKRYIKCLIAGRGIHAYQS</sequence>
<gene>
    <name evidence="5" type="ORF">HPB48_013792</name>
</gene>